<evidence type="ECO:0000313" key="3">
    <source>
        <dbReference type="Proteomes" id="UP000467841"/>
    </source>
</evidence>
<comment type="caution">
    <text evidence="2">The sequence shown here is derived from an EMBL/GenBank/DDBJ whole genome shotgun (WGS) entry which is preliminary data.</text>
</comment>
<protein>
    <submittedName>
        <fullName evidence="2">Uncharacterized protein</fullName>
    </submittedName>
</protein>
<gene>
    <name evidence="2" type="ORF">MERR_LOCUS39968</name>
</gene>
<accession>A0A6D2KXY2</accession>
<reference evidence="2" key="1">
    <citation type="submission" date="2020-01" db="EMBL/GenBank/DDBJ databases">
        <authorList>
            <person name="Mishra B."/>
        </authorList>
    </citation>
    <scope>NUCLEOTIDE SEQUENCE [LARGE SCALE GENOMIC DNA]</scope>
</reference>
<keyword evidence="3" id="KW-1185">Reference proteome</keyword>
<feature type="region of interest" description="Disordered" evidence="1">
    <location>
        <begin position="29"/>
        <end position="116"/>
    </location>
</feature>
<sequence length="116" mass="12418">MPIISHDLMKGKGLVFGFEQQSLAFKRNNVGPGMSTTSEPHGPVRLTGLSVSPLDQEGSSSSSPLEPTVFRMGYSSEGFSSGVKSSVSRGRKRPQKWRRLSSSKAIPSVGHVLSLS</sequence>
<feature type="compositionally biased region" description="Low complexity" evidence="1">
    <location>
        <begin position="75"/>
        <end position="88"/>
    </location>
</feature>
<feature type="compositionally biased region" description="Basic residues" evidence="1">
    <location>
        <begin position="89"/>
        <end position="101"/>
    </location>
</feature>
<dbReference type="AlphaFoldDB" id="A0A6D2KXY2"/>
<name>A0A6D2KXY2_9BRAS</name>
<evidence type="ECO:0000313" key="2">
    <source>
        <dbReference type="EMBL" id="CAA7052733.1"/>
    </source>
</evidence>
<dbReference type="EMBL" id="CACVBM020001507">
    <property type="protein sequence ID" value="CAA7052733.1"/>
    <property type="molecule type" value="Genomic_DNA"/>
</dbReference>
<evidence type="ECO:0000256" key="1">
    <source>
        <dbReference type="SAM" id="MobiDB-lite"/>
    </source>
</evidence>
<organism evidence="2 3">
    <name type="scientific">Microthlaspi erraticum</name>
    <dbReference type="NCBI Taxonomy" id="1685480"/>
    <lineage>
        <taxon>Eukaryota</taxon>
        <taxon>Viridiplantae</taxon>
        <taxon>Streptophyta</taxon>
        <taxon>Embryophyta</taxon>
        <taxon>Tracheophyta</taxon>
        <taxon>Spermatophyta</taxon>
        <taxon>Magnoliopsida</taxon>
        <taxon>eudicotyledons</taxon>
        <taxon>Gunneridae</taxon>
        <taxon>Pentapetalae</taxon>
        <taxon>rosids</taxon>
        <taxon>malvids</taxon>
        <taxon>Brassicales</taxon>
        <taxon>Brassicaceae</taxon>
        <taxon>Coluteocarpeae</taxon>
        <taxon>Microthlaspi</taxon>
    </lineage>
</organism>
<dbReference type="Proteomes" id="UP000467841">
    <property type="component" value="Unassembled WGS sequence"/>
</dbReference>
<proteinExistence type="predicted"/>